<dbReference type="EnsemblPlants" id="PGSC0003DMT400086655">
    <property type="protein sequence ID" value="PGSC0003DMT400086655"/>
    <property type="gene ID" value="PGSC0003DMG400036226"/>
</dbReference>
<evidence type="ECO:0000256" key="2">
    <source>
        <dbReference type="SAM" id="MobiDB-lite"/>
    </source>
</evidence>
<reference evidence="3" key="2">
    <citation type="submission" date="2015-06" db="UniProtKB">
        <authorList>
            <consortium name="EnsemblPlants"/>
        </authorList>
    </citation>
    <scope>IDENTIFICATION</scope>
    <source>
        <strain evidence="3">DM1-3 516 R44</strain>
    </source>
</reference>
<dbReference type="PaxDb" id="4113-PGSC0003DMT400086655"/>
<dbReference type="AlphaFoldDB" id="M1DC82"/>
<keyword evidence="4" id="KW-1185">Reference proteome</keyword>
<dbReference type="InParanoid" id="M1DC82"/>
<name>M1DC82_SOLTU</name>
<evidence type="ECO:0000313" key="4">
    <source>
        <dbReference type="Proteomes" id="UP000011115"/>
    </source>
</evidence>
<evidence type="ECO:0000256" key="1">
    <source>
        <dbReference type="SAM" id="Coils"/>
    </source>
</evidence>
<sequence length="136" mass="15181">MAEHPYFTRSKGPKDSFSDQSLSKGKEKVVENVENTDLTKITVSDPIIVEQNKLIAQLFQQIAEMRAEMDKTRELTNQAIIANTPIPNNGRPPLYFPTSNPTFVYLPNNSSTATIPKPPIIDTTPNPYHASSSHQK</sequence>
<feature type="region of interest" description="Disordered" evidence="2">
    <location>
        <begin position="1"/>
        <end position="28"/>
    </location>
</feature>
<dbReference type="HOGENOM" id="CLU_113507_0_0_1"/>
<dbReference type="Gramene" id="PGSC0003DMT400086655">
    <property type="protein sequence ID" value="PGSC0003DMT400086655"/>
    <property type="gene ID" value="PGSC0003DMG400036226"/>
</dbReference>
<protein>
    <submittedName>
        <fullName evidence="3">Uncharacterized protein</fullName>
    </submittedName>
</protein>
<feature type="region of interest" description="Disordered" evidence="2">
    <location>
        <begin position="116"/>
        <end position="136"/>
    </location>
</feature>
<organism evidence="3 4">
    <name type="scientific">Solanum tuberosum</name>
    <name type="common">Potato</name>
    <dbReference type="NCBI Taxonomy" id="4113"/>
    <lineage>
        <taxon>Eukaryota</taxon>
        <taxon>Viridiplantae</taxon>
        <taxon>Streptophyta</taxon>
        <taxon>Embryophyta</taxon>
        <taxon>Tracheophyta</taxon>
        <taxon>Spermatophyta</taxon>
        <taxon>Magnoliopsida</taxon>
        <taxon>eudicotyledons</taxon>
        <taxon>Gunneridae</taxon>
        <taxon>Pentapetalae</taxon>
        <taxon>asterids</taxon>
        <taxon>lamiids</taxon>
        <taxon>Solanales</taxon>
        <taxon>Solanaceae</taxon>
        <taxon>Solanoideae</taxon>
        <taxon>Solaneae</taxon>
        <taxon>Solanum</taxon>
    </lineage>
</organism>
<dbReference type="Proteomes" id="UP000011115">
    <property type="component" value="Unassembled WGS sequence"/>
</dbReference>
<proteinExistence type="predicted"/>
<accession>M1DC82</accession>
<evidence type="ECO:0000313" key="3">
    <source>
        <dbReference type="EnsemblPlants" id="PGSC0003DMT400086655"/>
    </source>
</evidence>
<feature type="coiled-coil region" evidence="1">
    <location>
        <begin position="48"/>
        <end position="75"/>
    </location>
</feature>
<keyword evidence="1" id="KW-0175">Coiled coil</keyword>
<reference evidence="4" key="1">
    <citation type="journal article" date="2011" name="Nature">
        <title>Genome sequence and analysis of the tuber crop potato.</title>
        <authorList>
            <consortium name="The Potato Genome Sequencing Consortium"/>
        </authorList>
    </citation>
    <scope>NUCLEOTIDE SEQUENCE [LARGE SCALE GENOMIC DNA]</scope>
    <source>
        <strain evidence="4">cv. DM1-3 516 R44</strain>
    </source>
</reference>